<accession>A0A4U0Q4P2</accession>
<proteinExistence type="predicted"/>
<evidence type="ECO:0000256" key="2">
    <source>
        <dbReference type="SAM" id="MobiDB-lite"/>
    </source>
</evidence>
<dbReference type="EMBL" id="SUMF01000004">
    <property type="protein sequence ID" value="TJZ75690.1"/>
    <property type="molecule type" value="Genomic_DNA"/>
</dbReference>
<feature type="region of interest" description="Disordered" evidence="2">
    <location>
        <begin position="249"/>
        <end position="297"/>
    </location>
</feature>
<name>A0A4U0Q4P2_9NEIS</name>
<reference evidence="3 4" key="1">
    <citation type="submission" date="2019-04" db="EMBL/GenBank/DDBJ databases">
        <title>Chitiniphilus eburnea sp. nov., a novel chitinolytic bacterium isolated from aquaculture sludge.</title>
        <authorList>
            <person name="Sheng M."/>
        </authorList>
    </citation>
    <scope>NUCLEOTIDE SEQUENCE [LARGE SCALE GENOMIC DNA]</scope>
    <source>
        <strain evidence="3 4">HX-2-15</strain>
    </source>
</reference>
<keyword evidence="4" id="KW-1185">Reference proteome</keyword>
<evidence type="ECO:0000313" key="4">
    <source>
        <dbReference type="Proteomes" id="UP000310016"/>
    </source>
</evidence>
<sequence length="414" mass="44989">MRFYATEQLGPKQSATPEGFLICHDVAIARTGVQRYLADEVPIDAGPGGQVEIRREPDDVFRPETLASFEGKPVTVDHPEDLVNPDNWKELAAGLTQNVRRGDGLDQDLVFADLLIMDRQAIEAVRAGLREVSCGYEADYEQLSPGIGYQRNIVGNHVALVERGRAGARCAIQDKDPTPMSKKLSWADRLRRAFMARDAEAAEEVAKEIEAKDADVEEEEGKAKTSDALAKILDRLNTMDADIKALKAGKANDANDDPDKKETTDDDLEDDPAMTEDTILEAEPASKADTGETYTGDSYRDAVSRAEILAPGIRIATTDAARSKQGVALIQRAALRKALAGDHAARLKPLLHGRALDSLSRDALHTVFVGAAELVRNLNNAGGTRTATSTRDFGLTVTPASMNQAAQQFWANRK</sequence>
<dbReference type="Proteomes" id="UP000310016">
    <property type="component" value="Unassembled WGS sequence"/>
</dbReference>
<dbReference type="Pfam" id="PF09979">
    <property type="entry name" value="DUF2213"/>
    <property type="match status" value="1"/>
</dbReference>
<keyword evidence="1" id="KW-0175">Coiled coil</keyword>
<gene>
    <name evidence="3" type="ORF">FAZ21_06645</name>
</gene>
<evidence type="ECO:0000256" key="1">
    <source>
        <dbReference type="SAM" id="Coils"/>
    </source>
</evidence>
<organism evidence="3 4">
    <name type="scientific">Chitiniphilus eburneus</name>
    <dbReference type="NCBI Taxonomy" id="2571148"/>
    <lineage>
        <taxon>Bacteria</taxon>
        <taxon>Pseudomonadati</taxon>
        <taxon>Pseudomonadota</taxon>
        <taxon>Betaproteobacteria</taxon>
        <taxon>Neisseriales</taxon>
        <taxon>Chitinibacteraceae</taxon>
        <taxon>Chitiniphilus</taxon>
    </lineage>
</organism>
<dbReference type="AlphaFoldDB" id="A0A4U0Q4P2"/>
<feature type="compositionally biased region" description="Acidic residues" evidence="2">
    <location>
        <begin position="264"/>
        <end position="280"/>
    </location>
</feature>
<protein>
    <submittedName>
        <fullName evidence="3">DUF2213 domain-containing protein</fullName>
    </submittedName>
</protein>
<evidence type="ECO:0000313" key="3">
    <source>
        <dbReference type="EMBL" id="TJZ75690.1"/>
    </source>
</evidence>
<feature type="coiled-coil region" evidence="1">
    <location>
        <begin position="192"/>
        <end position="222"/>
    </location>
</feature>
<dbReference type="InterPro" id="IPR016913">
    <property type="entry name" value="UCP029215"/>
</dbReference>
<dbReference type="OrthoDB" id="21342at2"/>
<comment type="caution">
    <text evidence="3">The sequence shown here is derived from an EMBL/GenBank/DDBJ whole genome shotgun (WGS) entry which is preliminary data.</text>
</comment>